<dbReference type="Gene3D" id="1.10.8.460">
    <property type="entry name" value="ppGaNTase-T1 linker domain-like"/>
    <property type="match status" value="1"/>
</dbReference>
<comment type="caution">
    <text evidence="5">The sequence shown here is derived from an EMBL/GenBank/DDBJ whole genome shotgun (WGS) entry which is preliminary data.</text>
</comment>
<dbReference type="SUPFAM" id="SSF53448">
    <property type="entry name" value="Nucleotide-diphospho-sugar transferases"/>
    <property type="match status" value="1"/>
</dbReference>
<proteinExistence type="predicted"/>
<evidence type="ECO:0000259" key="4">
    <source>
        <dbReference type="Pfam" id="PF02709"/>
    </source>
</evidence>
<dbReference type="GO" id="GO:0005794">
    <property type="term" value="C:Golgi apparatus"/>
    <property type="evidence" value="ECO:0007669"/>
    <property type="project" value="TreeGrafter"/>
</dbReference>
<dbReference type="Gene3D" id="3.90.550.10">
    <property type="entry name" value="Spore Coat Polysaccharide Biosynthesis Protein SpsA, Chain A"/>
    <property type="match status" value="1"/>
</dbReference>
<evidence type="ECO:0000259" key="3">
    <source>
        <dbReference type="Pfam" id="PF00535"/>
    </source>
</evidence>
<dbReference type="InterPro" id="IPR001173">
    <property type="entry name" value="Glyco_trans_2-like"/>
</dbReference>
<keyword evidence="2" id="KW-1015">Disulfide bond</keyword>
<evidence type="ECO:0000313" key="6">
    <source>
        <dbReference type="Proteomes" id="UP000784294"/>
    </source>
</evidence>
<accession>A0A3S4ZSS6</accession>
<dbReference type="Pfam" id="PF00535">
    <property type="entry name" value="Glycos_transf_2"/>
    <property type="match status" value="1"/>
</dbReference>
<dbReference type="EMBL" id="CAAALY010010924">
    <property type="protein sequence ID" value="VEL11133.1"/>
    <property type="molecule type" value="Genomic_DNA"/>
</dbReference>
<evidence type="ECO:0000256" key="2">
    <source>
        <dbReference type="ARBA" id="ARBA00023157"/>
    </source>
</evidence>
<gene>
    <name evidence="5" type="ORF">PXEA_LOCUS4573</name>
</gene>
<dbReference type="OrthoDB" id="6119243at2759"/>
<dbReference type="InterPro" id="IPR027791">
    <property type="entry name" value="Galactosyl_T_C"/>
</dbReference>
<dbReference type="AlphaFoldDB" id="A0A3S4ZSS6"/>
<dbReference type="Proteomes" id="UP000784294">
    <property type="component" value="Unassembled WGS sequence"/>
</dbReference>
<reference evidence="5" key="1">
    <citation type="submission" date="2018-11" db="EMBL/GenBank/DDBJ databases">
        <authorList>
            <consortium name="Pathogen Informatics"/>
        </authorList>
    </citation>
    <scope>NUCLEOTIDE SEQUENCE</scope>
</reference>
<feature type="domain" description="Galactosyltransferase C-terminal" evidence="4">
    <location>
        <begin position="134"/>
        <end position="191"/>
    </location>
</feature>
<dbReference type="PANTHER" id="PTHR11675">
    <property type="entry name" value="N-ACETYLGALACTOSAMINYLTRANSFERASE"/>
    <property type="match status" value="1"/>
</dbReference>
<name>A0A3S4ZSS6_9PLAT</name>
<dbReference type="PANTHER" id="PTHR11675:SF43">
    <property type="entry name" value="POLYPEPTIDE N-ACETYLGALACTOSAMINYLTRANSFERASE 1"/>
    <property type="match status" value="1"/>
</dbReference>
<evidence type="ECO:0000313" key="5">
    <source>
        <dbReference type="EMBL" id="VEL11133.1"/>
    </source>
</evidence>
<dbReference type="GO" id="GO:0006493">
    <property type="term" value="P:protein O-linked glycosylation"/>
    <property type="evidence" value="ECO:0007669"/>
    <property type="project" value="TreeGrafter"/>
</dbReference>
<keyword evidence="6" id="KW-1185">Reference proteome</keyword>
<keyword evidence="1" id="KW-0808">Transferase</keyword>
<dbReference type="GO" id="GO:0004653">
    <property type="term" value="F:polypeptide N-acetylgalactosaminyltransferase activity"/>
    <property type="evidence" value="ECO:0007669"/>
    <property type="project" value="TreeGrafter"/>
</dbReference>
<dbReference type="InterPro" id="IPR029044">
    <property type="entry name" value="Nucleotide-diphossugar_trans"/>
</dbReference>
<sequence length="310" mass="34621">MSPLQQYIADTWPDGIVRLFRSESRLGLIGARLMGASKASGDVLVFLDAHCEATTLWIEPLLSRIQESPTSVVCPIIHSINDKTLSFIYGPMRTADGQLTSNTGTFTWSGHFSWEQPPSWFVSSRNLTTDPIKSLTMAGGLFAISRKYFFHIGSYDSAMEIWGGENLEMSFRVWQCGGSIEVAVCSHVGHIFRPIHPYGFPSKYSFHSFLLSSISYCIFLSVSLPQIIVTIETNNLLHKLQLIAGKFPSRSLHLTAMSVDGGDVSERIELRQRLHCKSFDWFIKNIATHKFIFTKNVTAYGKVFPPTAAG</sequence>
<organism evidence="5 6">
    <name type="scientific">Protopolystoma xenopodis</name>
    <dbReference type="NCBI Taxonomy" id="117903"/>
    <lineage>
        <taxon>Eukaryota</taxon>
        <taxon>Metazoa</taxon>
        <taxon>Spiralia</taxon>
        <taxon>Lophotrochozoa</taxon>
        <taxon>Platyhelminthes</taxon>
        <taxon>Monogenea</taxon>
        <taxon>Polyopisthocotylea</taxon>
        <taxon>Polystomatidea</taxon>
        <taxon>Polystomatidae</taxon>
        <taxon>Protopolystoma</taxon>
    </lineage>
</organism>
<dbReference type="Pfam" id="PF02709">
    <property type="entry name" value="Glyco_transf_7C"/>
    <property type="match status" value="1"/>
</dbReference>
<evidence type="ECO:0000256" key="1">
    <source>
        <dbReference type="ARBA" id="ARBA00022679"/>
    </source>
</evidence>
<feature type="domain" description="Glycosyltransferase 2-like" evidence="3">
    <location>
        <begin position="7"/>
        <end position="90"/>
    </location>
</feature>
<protein>
    <submittedName>
        <fullName evidence="5">Uncharacterized protein</fullName>
    </submittedName>
</protein>